<keyword evidence="1" id="KW-0472">Membrane</keyword>
<organism evidence="2 3">
    <name type="scientific">Shimia marina</name>
    <dbReference type="NCBI Taxonomy" id="321267"/>
    <lineage>
        <taxon>Bacteria</taxon>
        <taxon>Pseudomonadati</taxon>
        <taxon>Pseudomonadota</taxon>
        <taxon>Alphaproteobacteria</taxon>
        <taxon>Rhodobacterales</taxon>
        <taxon>Roseobacteraceae</taxon>
    </lineage>
</organism>
<name>A0A0P1ESX5_9RHOB</name>
<keyword evidence="3" id="KW-1185">Reference proteome</keyword>
<dbReference type="AlphaFoldDB" id="A0A0P1ESX5"/>
<sequence>MLEKLRFTLPTIIASSLLFGFFFSVGRKMAQGETMKGKRGIMNYIAEALNYASDSFGAAQAGYAIMALSLFAGVFAAVWIWRNPML</sequence>
<keyword evidence="1" id="KW-1133">Transmembrane helix</keyword>
<reference evidence="2 3" key="1">
    <citation type="submission" date="2015-09" db="EMBL/GenBank/DDBJ databases">
        <authorList>
            <consortium name="Swine Surveillance"/>
        </authorList>
    </citation>
    <scope>NUCLEOTIDE SEQUENCE [LARGE SCALE GENOMIC DNA]</scope>
    <source>
        <strain evidence="2 3">CECT 7688</strain>
    </source>
</reference>
<feature type="transmembrane region" description="Helical" evidence="1">
    <location>
        <begin position="7"/>
        <end position="26"/>
    </location>
</feature>
<evidence type="ECO:0000313" key="2">
    <source>
        <dbReference type="EMBL" id="CUH53635.1"/>
    </source>
</evidence>
<protein>
    <submittedName>
        <fullName evidence="2">Uncharacterized protein</fullName>
    </submittedName>
</protein>
<evidence type="ECO:0000313" key="3">
    <source>
        <dbReference type="Proteomes" id="UP000054823"/>
    </source>
</evidence>
<accession>A0A0P1ESX5</accession>
<dbReference type="RefSeq" id="WP_058240773.1">
    <property type="nucleotide sequence ID" value="NZ_CYPW01000027.1"/>
</dbReference>
<dbReference type="Proteomes" id="UP000054823">
    <property type="component" value="Unassembled WGS sequence"/>
</dbReference>
<gene>
    <name evidence="2" type="ORF">SHM7688_03091</name>
</gene>
<feature type="transmembrane region" description="Helical" evidence="1">
    <location>
        <begin position="61"/>
        <end position="81"/>
    </location>
</feature>
<keyword evidence="1" id="KW-0812">Transmembrane</keyword>
<proteinExistence type="predicted"/>
<evidence type="ECO:0000256" key="1">
    <source>
        <dbReference type="SAM" id="Phobius"/>
    </source>
</evidence>
<dbReference type="OrthoDB" id="9932017at2"/>
<dbReference type="EMBL" id="CYPW01000027">
    <property type="protein sequence ID" value="CUH53635.1"/>
    <property type="molecule type" value="Genomic_DNA"/>
</dbReference>
<dbReference type="STRING" id="321267.SHM7688_03091"/>